<dbReference type="NCBIfam" id="TIGR01744">
    <property type="entry name" value="XPRTase"/>
    <property type="match status" value="1"/>
</dbReference>
<reference evidence="8" key="2">
    <citation type="journal article" date="2021" name="PeerJ">
        <title>Extensive microbial diversity within the chicken gut microbiome revealed by metagenomics and culture.</title>
        <authorList>
            <person name="Gilroy R."/>
            <person name="Ravi A."/>
            <person name="Getino M."/>
            <person name="Pursley I."/>
            <person name="Horton D.L."/>
            <person name="Alikhan N.F."/>
            <person name="Baker D."/>
            <person name="Gharbi K."/>
            <person name="Hall N."/>
            <person name="Watson M."/>
            <person name="Adriaenssens E.M."/>
            <person name="Foster-Nyarko E."/>
            <person name="Jarju S."/>
            <person name="Secka A."/>
            <person name="Antonio M."/>
            <person name="Oren A."/>
            <person name="Chaudhuri R.R."/>
            <person name="La Ragione R."/>
            <person name="Hildebrand F."/>
            <person name="Pallen M.J."/>
        </authorList>
    </citation>
    <scope>NUCLEOTIDE SEQUENCE</scope>
    <source>
        <strain evidence="8">ChiSjej4B22-8148</strain>
    </source>
</reference>
<reference evidence="8" key="1">
    <citation type="submission" date="2020-10" db="EMBL/GenBank/DDBJ databases">
        <authorList>
            <person name="Gilroy R."/>
        </authorList>
    </citation>
    <scope>NUCLEOTIDE SEQUENCE</scope>
    <source>
        <strain evidence="8">ChiSjej4B22-8148</strain>
    </source>
</reference>
<evidence type="ECO:0000313" key="8">
    <source>
        <dbReference type="EMBL" id="HIR13540.1"/>
    </source>
</evidence>
<proteinExistence type="inferred from homology"/>
<dbReference type="NCBIfam" id="NF006671">
    <property type="entry name" value="PRK09219.1"/>
    <property type="match status" value="1"/>
</dbReference>
<sequence>MELLKERIRKDGKVKEGNVLKVDSFLNHQMDIGLFREIGKEFKRRFAGEEITKILTIEASGIGIACIAGEEFGVPVVFAKKTQTKNIAGEVYTARVESYTHGRVYDIIVSKEFIRKEDKVLLIDDFLANGKALEGLIQIVEEAGAHLAGAGIVIEKGFQPGGEKIRTRGIHLESLAIIESMDESTGEIRFRESAC</sequence>
<feature type="binding site" evidence="5">
    <location>
        <position position="156"/>
    </location>
    <ligand>
        <name>xanthine</name>
        <dbReference type="ChEBI" id="CHEBI:17712"/>
    </ligand>
</feature>
<keyword evidence="3 5" id="KW-0808">Transferase</keyword>
<comment type="caution">
    <text evidence="8">The sequence shown here is derived from an EMBL/GenBank/DDBJ whole genome shotgun (WGS) entry which is preliminary data.</text>
</comment>
<dbReference type="GO" id="GO:0006166">
    <property type="term" value="P:purine ribonucleoside salvage"/>
    <property type="evidence" value="ECO:0007669"/>
    <property type="project" value="UniProtKB-KW"/>
</dbReference>
<comment type="catalytic activity">
    <reaction evidence="5">
        <text>XMP + diphosphate = xanthine + 5-phospho-alpha-D-ribose 1-diphosphate</text>
        <dbReference type="Rhea" id="RHEA:10800"/>
        <dbReference type="ChEBI" id="CHEBI:17712"/>
        <dbReference type="ChEBI" id="CHEBI:33019"/>
        <dbReference type="ChEBI" id="CHEBI:57464"/>
        <dbReference type="ChEBI" id="CHEBI:58017"/>
        <dbReference type="EC" id="2.4.2.22"/>
    </reaction>
</comment>
<comment type="function">
    <text evidence="5">Converts the preformed base xanthine, a product of nucleic acid breakdown, to xanthosine 5'-monophosphate (XMP), so it can be reused for RNA or DNA synthesis.</text>
</comment>
<dbReference type="AlphaFoldDB" id="A0A9D1ABX2"/>
<dbReference type="HAMAP" id="MF_01184">
    <property type="entry name" value="XPRTase"/>
    <property type="match status" value="1"/>
</dbReference>
<dbReference type="Pfam" id="PF00156">
    <property type="entry name" value="Pribosyltran"/>
    <property type="match status" value="1"/>
</dbReference>
<feature type="binding site" evidence="5">
    <location>
        <position position="20"/>
    </location>
    <ligand>
        <name>xanthine</name>
        <dbReference type="ChEBI" id="CHEBI:17712"/>
    </ligand>
</feature>
<dbReference type="InterPro" id="IPR010079">
    <property type="entry name" value="Xanthine_PRibTrfase"/>
</dbReference>
<dbReference type="PANTHER" id="PTHR43864:SF1">
    <property type="entry name" value="XANTHINE PHOSPHORIBOSYLTRANSFERASE"/>
    <property type="match status" value="1"/>
</dbReference>
<evidence type="ECO:0000256" key="4">
    <source>
        <dbReference type="ARBA" id="ARBA00022726"/>
    </source>
</evidence>
<evidence type="ECO:0000259" key="7">
    <source>
        <dbReference type="Pfam" id="PF00156"/>
    </source>
</evidence>
<keyword evidence="4 5" id="KW-0660">Purine salvage</keyword>
<dbReference type="SUPFAM" id="SSF53271">
    <property type="entry name" value="PRTase-like"/>
    <property type="match status" value="1"/>
</dbReference>
<dbReference type="GO" id="GO:0046110">
    <property type="term" value="P:xanthine metabolic process"/>
    <property type="evidence" value="ECO:0007669"/>
    <property type="project" value="UniProtKB-UniRule"/>
</dbReference>
<dbReference type="CDD" id="cd06223">
    <property type="entry name" value="PRTases_typeI"/>
    <property type="match status" value="1"/>
</dbReference>
<dbReference type="EMBL" id="DVGK01000073">
    <property type="protein sequence ID" value="HIR13540.1"/>
    <property type="molecule type" value="Genomic_DNA"/>
</dbReference>
<evidence type="ECO:0000256" key="5">
    <source>
        <dbReference type="HAMAP-Rule" id="MF_01184"/>
    </source>
</evidence>
<dbReference type="InterPro" id="IPR029057">
    <property type="entry name" value="PRTase-like"/>
</dbReference>
<feature type="binding site" evidence="5">
    <location>
        <position position="27"/>
    </location>
    <ligand>
        <name>xanthine</name>
        <dbReference type="ChEBI" id="CHEBI:17712"/>
    </ligand>
</feature>
<protein>
    <recommendedName>
        <fullName evidence="5 6">Xanthine phosphoribosyltransferase</fullName>
        <shortName evidence="5">XPRTase</shortName>
        <ecNumber evidence="5 6">2.4.2.22</ecNumber>
    </recommendedName>
</protein>
<evidence type="ECO:0000256" key="6">
    <source>
        <dbReference type="NCBIfam" id="TIGR01744"/>
    </source>
</evidence>
<feature type="binding site" evidence="5">
    <location>
        <begin position="128"/>
        <end position="132"/>
    </location>
    <ligand>
        <name>5-phospho-alpha-D-ribose 1-diphosphate</name>
        <dbReference type="ChEBI" id="CHEBI:58017"/>
    </ligand>
</feature>
<dbReference type="GO" id="GO:0005737">
    <property type="term" value="C:cytoplasm"/>
    <property type="evidence" value="ECO:0007669"/>
    <property type="project" value="UniProtKB-SubCell"/>
</dbReference>
<comment type="subunit">
    <text evidence="5">Homodimer.</text>
</comment>
<keyword evidence="1 5" id="KW-0963">Cytoplasm</keyword>
<dbReference type="EC" id="2.4.2.22" evidence="5 6"/>
<keyword evidence="2 5" id="KW-0328">Glycosyltransferase</keyword>
<dbReference type="Gene3D" id="3.40.50.2020">
    <property type="match status" value="1"/>
</dbReference>
<evidence type="ECO:0000256" key="2">
    <source>
        <dbReference type="ARBA" id="ARBA00022676"/>
    </source>
</evidence>
<feature type="domain" description="Phosphoribosyltransferase" evidence="7">
    <location>
        <begin position="43"/>
        <end position="157"/>
    </location>
</feature>
<comment type="similarity">
    <text evidence="5">Belongs to the purine/pyrimidine phosphoribosyltransferase family. Xpt subfamily.</text>
</comment>
<organism evidence="8 9">
    <name type="scientific">Candidatus Choladousia intestinavium</name>
    <dbReference type="NCBI Taxonomy" id="2840727"/>
    <lineage>
        <taxon>Bacteria</taxon>
        <taxon>Bacillati</taxon>
        <taxon>Bacillota</taxon>
        <taxon>Clostridia</taxon>
        <taxon>Lachnospirales</taxon>
        <taxon>Lachnospiraceae</taxon>
        <taxon>Lachnospiraceae incertae sedis</taxon>
        <taxon>Candidatus Choladousia</taxon>
    </lineage>
</organism>
<accession>A0A9D1ABX2</accession>
<evidence type="ECO:0000256" key="1">
    <source>
        <dbReference type="ARBA" id="ARBA00022490"/>
    </source>
</evidence>
<dbReference type="GO" id="GO:0032265">
    <property type="term" value="P:XMP salvage"/>
    <property type="evidence" value="ECO:0007669"/>
    <property type="project" value="UniProtKB-UniRule"/>
</dbReference>
<dbReference type="GO" id="GO:0000310">
    <property type="term" value="F:xanthine phosphoribosyltransferase activity"/>
    <property type="evidence" value="ECO:0007669"/>
    <property type="project" value="UniProtKB-UniRule"/>
</dbReference>
<evidence type="ECO:0000313" key="9">
    <source>
        <dbReference type="Proteomes" id="UP000886757"/>
    </source>
</evidence>
<name>A0A9D1ABX2_9FIRM</name>
<dbReference type="Proteomes" id="UP000886757">
    <property type="component" value="Unassembled WGS sequence"/>
</dbReference>
<dbReference type="InterPro" id="IPR050118">
    <property type="entry name" value="Pur/Pyrimidine_PRTase"/>
</dbReference>
<evidence type="ECO:0000256" key="3">
    <source>
        <dbReference type="ARBA" id="ARBA00022679"/>
    </source>
</evidence>
<gene>
    <name evidence="5" type="primary">xpt</name>
    <name evidence="8" type="ORF">IAB31_06415</name>
</gene>
<comment type="subcellular location">
    <subcellularLocation>
        <location evidence="5">Cytoplasm</location>
    </subcellularLocation>
</comment>
<comment type="pathway">
    <text evidence="5">Purine metabolism; XMP biosynthesis via salvage pathway; XMP from xanthine: step 1/1.</text>
</comment>
<dbReference type="InterPro" id="IPR000836">
    <property type="entry name" value="PRTase_dom"/>
</dbReference>
<dbReference type="PANTHER" id="PTHR43864">
    <property type="entry name" value="HYPOXANTHINE/GUANINE PHOSPHORIBOSYLTRANSFERASE"/>
    <property type="match status" value="1"/>
</dbReference>